<feature type="domain" description="Ketoreductase" evidence="4">
    <location>
        <begin position="2"/>
        <end position="173"/>
    </location>
</feature>
<sequence length="249" mass="25376">MRCAVVTGGASGIGAAAVSLFSSRGWHVIAADRNLGGADGRDDRVQYVQADVTDENDVDRLRDTAHRSFGRIDAVVTCAGTADNAPVRAVDGARFAQTLAVNLVGTFTVCRAFVDELAAAAGAIVTIGSVSGARGSEHRAAYAASKGGVAALTRQLAVELAPEGIRVNCVAPGSTLTALAARAQGTAATQRAIRTAIPLARYAHPSEIAEAIVFLASPSASFVTGQVLGVDGGQLAYGGWRSVPEADDE</sequence>
<reference evidence="5 6" key="1">
    <citation type="submission" date="2015-07" db="EMBL/GenBank/DDBJ databases">
        <title>Complete genome sequence of Mycobacterium goodii X7B, a facultative thermophilic biodesulfurizing bacterium.</title>
        <authorList>
            <person name="Yu B."/>
            <person name="Li F."/>
            <person name="Xu P."/>
        </authorList>
    </citation>
    <scope>NUCLEOTIDE SEQUENCE [LARGE SCALE GENOMIC DNA]</scope>
    <source>
        <strain evidence="5 6">X7B</strain>
    </source>
</reference>
<dbReference type="PANTHER" id="PTHR24321">
    <property type="entry name" value="DEHYDROGENASES, SHORT CHAIN"/>
    <property type="match status" value="1"/>
</dbReference>
<dbReference type="CDD" id="cd05233">
    <property type="entry name" value="SDR_c"/>
    <property type="match status" value="1"/>
</dbReference>
<dbReference type="PATRIC" id="fig|134601.6.peg.1798"/>
<evidence type="ECO:0000313" key="5">
    <source>
        <dbReference type="EMBL" id="AKS31937.1"/>
    </source>
</evidence>
<gene>
    <name evidence="5" type="ORF">AFA91_08680</name>
</gene>
<dbReference type="Gene3D" id="3.40.50.720">
    <property type="entry name" value="NAD(P)-binding Rossmann-like Domain"/>
    <property type="match status" value="1"/>
</dbReference>
<dbReference type="Pfam" id="PF13561">
    <property type="entry name" value="adh_short_C2"/>
    <property type="match status" value="1"/>
</dbReference>
<dbReference type="InterPro" id="IPR036291">
    <property type="entry name" value="NAD(P)-bd_dom_sf"/>
</dbReference>
<organism evidence="5 6">
    <name type="scientific">Mycolicibacterium goodii</name>
    <name type="common">Mycobacterium goodii</name>
    <dbReference type="NCBI Taxonomy" id="134601"/>
    <lineage>
        <taxon>Bacteria</taxon>
        <taxon>Bacillati</taxon>
        <taxon>Actinomycetota</taxon>
        <taxon>Actinomycetes</taxon>
        <taxon>Mycobacteriales</taxon>
        <taxon>Mycobacteriaceae</taxon>
        <taxon>Mycolicibacterium</taxon>
    </lineage>
</organism>
<dbReference type="STRING" id="134601.AFA91_08680"/>
<dbReference type="Proteomes" id="UP000062255">
    <property type="component" value="Chromosome"/>
</dbReference>
<comment type="similarity">
    <text evidence="1">Belongs to the short-chain dehydrogenases/reductases (SDR) family.</text>
</comment>
<dbReference type="KEGG" id="mgo:AFA91_08680"/>
<dbReference type="EMBL" id="CP012150">
    <property type="protein sequence ID" value="AKS31937.1"/>
    <property type="molecule type" value="Genomic_DNA"/>
</dbReference>
<dbReference type="PANTHER" id="PTHR24321:SF8">
    <property type="entry name" value="ESTRADIOL 17-BETA-DEHYDROGENASE 8-RELATED"/>
    <property type="match status" value="1"/>
</dbReference>
<dbReference type="GO" id="GO:0016491">
    <property type="term" value="F:oxidoreductase activity"/>
    <property type="evidence" value="ECO:0007669"/>
    <property type="project" value="UniProtKB-KW"/>
</dbReference>
<dbReference type="PROSITE" id="PS00061">
    <property type="entry name" value="ADH_SHORT"/>
    <property type="match status" value="1"/>
</dbReference>
<dbReference type="PRINTS" id="PR00081">
    <property type="entry name" value="GDHRDH"/>
</dbReference>
<evidence type="ECO:0000256" key="3">
    <source>
        <dbReference type="ARBA" id="ARBA00023027"/>
    </source>
</evidence>
<dbReference type="RefSeq" id="WP_049744355.1">
    <property type="nucleotide sequence ID" value="NZ_CP012150.1"/>
</dbReference>
<keyword evidence="3" id="KW-0520">NAD</keyword>
<dbReference type="FunFam" id="3.40.50.720:FF:000084">
    <property type="entry name" value="Short-chain dehydrogenase reductase"/>
    <property type="match status" value="1"/>
</dbReference>
<dbReference type="PRINTS" id="PR00080">
    <property type="entry name" value="SDRFAMILY"/>
</dbReference>
<proteinExistence type="inferred from homology"/>
<dbReference type="InterPro" id="IPR002347">
    <property type="entry name" value="SDR_fam"/>
</dbReference>
<dbReference type="SMART" id="SM00822">
    <property type="entry name" value="PKS_KR"/>
    <property type="match status" value="1"/>
</dbReference>
<dbReference type="InterPro" id="IPR020904">
    <property type="entry name" value="Sc_DH/Rdtase_CS"/>
</dbReference>
<keyword evidence="2" id="KW-0560">Oxidoreductase</keyword>
<evidence type="ECO:0000313" key="6">
    <source>
        <dbReference type="Proteomes" id="UP000062255"/>
    </source>
</evidence>
<evidence type="ECO:0000259" key="4">
    <source>
        <dbReference type="SMART" id="SM00822"/>
    </source>
</evidence>
<dbReference type="SUPFAM" id="SSF51735">
    <property type="entry name" value="NAD(P)-binding Rossmann-fold domains"/>
    <property type="match status" value="1"/>
</dbReference>
<evidence type="ECO:0000256" key="1">
    <source>
        <dbReference type="ARBA" id="ARBA00006484"/>
    </source>
</evidence>
<dbReference type="AlphaFoldDB" id="A0A0K0X3K9"/>
<name>A0A0K0X3K9_MYCGD</name>
<protein>
    <submittedName>
        <fullName evidence="5">Oxidoreductase</fullName>
    </submittedName>
</protein>
<dbReference type="InterPro" id="IPR057326">
    <property type="entry name" value="KR_dom"/>
</dbReference>
<evidence type="ECO:0000256" key="2">
    <source>
        <dbReference type="ARBA" id="ARBA00023002"/>
    </source>
</evidence>
<accession>A0A0K0X3K9</accession>